<dbReference type="EMBL" id="JAOQAZ010000003">
    <property type="protein sequence ID" value="KAJ4268843.1"/>
    <property type="molecule type" value="Genomic_DNA"/>
</dbReference>
<sequence>MVRFPGPRDRHHFLHLNSSAWHVYDTLSVEPNAVAAVDELWNDWYSKQPWRYQMSPNEQHIYWVMMISALEPDKCPYLRPNPDKTTWGEISHLVRYCIRMQSLLRTMLVRHEIPGGRMGWWKMIQVSLLFAKLNIKARASEEWIQRRETARQNRALSQQESSGHN</sequence>
<evidence type="ECO:0000313" key="2">
    <source>
        <dbReference type="Proteomes" id="UP001152049"/>
    </source>
</evidence>
<keyword evidence="2" id="KW-1185">Reference proteome</keyword>
<name>A0A9W8SC44_9HYPO</name>
<dbReference type="Proteomes" id="UP001152049">
    <property type="component" value="Unassembled WGS sequence"/>
</dbReference>
<comment type="caution">
    <text evidence="1">The sequence shown here is derived from an EMBL/GenBank/DDBJ whole genome shotgun (WGS) entry which is preliminary data.</text>
</comment>
<evidence type="ECO:0000313" key="1">
    <source>
        <dbReference type="EMBL" id="KAJ4268843.1"/>
    </source>
</evidence>
<organism evidence="1 2">
    <name type="scientific">Fusarium torreyae</name>
    <dbReference type="NCBI Taxonomy" id="1237075"/>
    <lineage>
        <taxon>Eukaryota</taxon>
        <taxon>Fungi</taxon>
        <taxon>Dikarya</taxon>
        <taxon>Ascomycota</taxon>
        <taxon>Pezizomycotina</taxon>
        <taxon>Sordariomycetes</taxon>
        <taxon>Hypocreomycetidae</taxon>
        <taxon>Hypocreales</taxon>
        <taxon>Nectriaceae</taxon>
        <taxon>Fusarium</taxon>
    </lineage>
</organism>
<accession>A0A9W8SC44</accession>
<dbReference type="OrthoDB" id="5105809at2759"/>
<proteinExistence type="predicted"/>
<reference evidence="1" key="1">
    <citation type="submission" date="2022-09" db="EMBL/GenBank/DDBJ databases">
        <title>Fusarium specimens isolated from Avocado Roots.</title>
        <authorList>
            <person name="Stajich J."/>
            <person name="Roper C."/>
            <person name="Heimlech-Rivalta G."/>
        </authorList>
    </citation>
    <scope>NUCLEOTIDE SEQUENCE</scope>
    <source>
        <strain evidence="1">CF00136</strain>
    </source>
</reference>
<dbReference type="AlphaFoldDB" id="A0A9W8SC44"/>
<gene>
    <name evidence="1" type="ORF">NW762_002913</name>
</gene>
<protein>
    <submittedName>
        <fullName evidence="1">Uncharacterized protein</fullName>
    </submittedName>
</protein>